<accession>A0AA39ZSR4</accession>
<name>A0AA39ZSR4_9PEZI</name>
<feature type="compositionally biased region" description="Acidic residues" evidence="1">
    <location>
        <begin position="339"/>
        <end position="350"/>
    </location>
</feature>
<keyword evidence="3" id="KW-1185">Reference proteome</keyword>
<gene>
    <name evidence="2" type="ORF">B0T21DRAFT_353383</name>
</gene>
<feature type="region of interest" description="Disordered" evidence="1">
    <location>
        <begin position="270"/>
        <end position="311"/>
    </location>
</feature>
<feature type="compositionally biased region" description="Polar residues" evidence="1">
    <location>
        <begin position="185"/>
        <end position="195"/>
    </location>
</feature>
<dbReference type="EMBL" id="JAUKTV010000023">
    <property type="protein sequence ID" value="KAK0702923.1"/>
    <property type="molecule type" value="Genomic_DNA"/>
</dbReference>
<feature type="region of interest" description="Disordered" evidence="1">
    <location>
        <begin position="182"/>
        <end position="224"/>
    </location>
</feature>
<feature type="region of interest" description="Disordered" evidence="1">
    <location>
        <begin position="1"/>
        <end position="36"/>
    </location>
</feature>
<feature type="compositionally biased region" description="Polar residues" evidence="1">
    <location>
        <begin position="111"/>
        <end position="155"/>
    </location>
</feature>
<sequence length="350" mass="38492">MASEQSQADSGGQSVSSQPHDPSSPTLPPPPPLKRRIYCHQGCLDRETGQPRSFSRAFDLLEHQRAFHDTGMPRRSMLQYYAELRAKHKQKHHQKRVVAARVATGFPPENFPSQLAATQSNSATQYQTPLAPRESSQNYHNQRSTLAQPSHSNYQHEGPSLMGYLSPVSTTARPSATIPVRLDGTLSTSMSTSETRGIPGMGGGLDRMMPPQPTGYTSTPGPMLRAHHSTFLRQGHSRYQHQQSGLMATALPLHATASPAQTDRVDISTSQTHGMTGVGGRLQRMPPPRMNQEHSTAPSWSYSQQRHQQTGQALITLSRAHLQSMAHLFQSPVPTGNMAEDDQADDELDQ</sequence>
<organism evidence="2 3">
    <name type="scientific">Apiosordaria backusii</name>
    <dbReference type="NCBI Taxonomy" id="314023"/>
    <lineage>
        <taxon>Eukaryota</taxon>
        <taxon>Fungi</taxon>
        <taxon>Dikarya</taxon>
        <taxon>Ascomycota</taxon>
        <taxon>Pezizomycotina</taxon>
        <taxon>Sordariomycetes</taxon>
        <taxon>Sordariomycetidae</taxon>
        <taxon>Sordariales</taxon>
        <taxon>Lasiosphaeriaceae</taxon>
        <taxon>Apiosordaria</taxon>
    </lineage>
</organism>
<feature type="compositionally biased region" description="Polar residues" evidence="1">
    <location>
        <begin position="293"/>
        <end position="311"/>
    </location>
</feature>
<comment type="caution">
    <text evidence="2">The sequence shown here is derived from an EMBL/GenBank/DDBJ whole genome shotgun (WGS) entry which is preliminary data.</text>
</comment>
<dbReference type="Proteomes" id="UP001172159">
    <property type="component" value="Unassembled WGS sequence"/>
</dbReference>
<protein>
    <submittedName>
        <fullName evidence="2">Uncharacterized protein</fullName>
    </submittedName>
</protein>
<feature type="compositionally biased region" description="Polar residues" evidence="1">
    <location>
        <begin position="1"/>
        <end position="21"/>
    </location>
</feature>
<evidence type="ECO:0000313" key="3">
    <source>
        <dbReference type="Proteomes" id="UP001172159"/>
    </source>
</evidence>
<feature type="region of interest" description="Disordered" evidence="1">
    <location>
        <begin position="330"/>
        <end position="350"/>
    </location>
</feature>
<feature type="region of interest" description="Disordered" evidence="1">
    <location>
        <begin position="110"/>
        <end position="168"/>
    </location>
</feature>
<evidence type="ECO:0000256" key="1">
    <source>
        <dbReference type="SAM" id="MobiDB-lite"/>
    </source>
</evidence>
<evidence type="ECO:0000313" key="2">
    <source>
        <dbReference type="EMBL" id="KAK0702923.1"/>
    </source>
</evidence>
<dbReference type="AlphaFoldDB" id="A0AA39ZSR4"/>
<reference evidence="2" key="1">
    <citation type="submission" date="2023-06" db="EMBL/GenBank/DDBJ databases">
        <title>Genome-scale phylogeny and comparative genomics of the fungal order Sordariales.</title>
        <authorList>
            <consortium name="Lawrence Berkeley National Laboratory"/>
            <person name="Hensen N."/>
            <person name="Bonometti L."/>
            <person name="Westerberg I."/>
            <person name="Brannstrom I.O."/>
            <person name="Guillou S."/>
            <person name="Cros-Aarteil S."/>
            <person name="Calhoun S."/>
            <person name="Haridas S."/>
            <person name="Kuo A."/>
            <person name="Mondo S."/>
            <person name="Pangilinan J."/>
            <person name="Riley R."/>
            <person name="Labutti K."/>
            <person name="Andreopoulos B."/>
            <person name="Lipzen A."/>
            <person name="Chen C."/>
            <person name="Yanf M."/>
            <person name="Daum C."/>
            <person name="Ng V."/>
            <person name="Clum A."/>
            <person name="Steindorff A."/>
            <person name="Ohm R."/>
            <person name="Martin F."/>
            <person name="Silar P."/>
            <person name="Natvig D."/>
            <person name="Lalanne C."/>
            <person name="Gautier V."/>
            <person name="Ament-Velasquez S.L."/>
            <person name="Kruys A."/>
            <person name="Hutchinson M.I."/>
            <person name="Powell A.J."/>
            <person name="Barry K."/>
            <person name="Miller A.N."/>
            <person name="Grigoriev I.V."/>
            <person name="Debuchy R."/>
            <person name="Gladieux P."/>
            <person name="Thoren M.H."/>
            <person name="Johannesson H."/>
        </authorList>
    </citation>
    <scope>NUCLEOTIDE SEQUENCE</scope>
    <source>
        <strain evidence="2">CBS 540.89</strain>
    </source>
</reference>
<proteinExistence type="predicted"/>